<keyword evidence="3" id="KW-1185">Reference proteome</keyword>
<sequence length="168" mass="19138">MKQQIVEHCKALDTRFYGLTLKSLRFLADNFAEQNGIPHWFNNTTQLAGTDWTTSEPRPACEGSSNYSPPADTIPLPKIITKRKCTGRGLKFTLLTGTPSKERLVELDAQEKKTNKTTKQDDFLITESEPHYSLQESSFDLSELRSEEERDENTTELCSEEFAVIKVF</sequence>
<dbReference type="EMBL" id="VTPC01000874">
    <property type="protein sequence ID" value="KAF2904042.1"/>
    <property type="molecule type" value="Genomic_DNA"/>
</dbReference>
<dbReference type="AlphaFoldDB" id="A0A8K0DIT8"/>
<evidence type="ECO:0000313" key="3">
    <source>
        <dbReference type="Proteomes" id="UP000801492"/>
    </source>
</evidence>
<dbReference type="OrthoDB" id="6773364at2759"/>
<feature type="region of interest" description="Disordered" evidence="1">
    <location>
        <begin position="134"/>
        <end position="153"/>
    </location>
</feature>
<reference evidence="2" key="1">
    <citation type="submission" date="2019-08" db="EMBL/GenBank/DDBJ databases">
        <title>The genome of the North American firefly Photinus pyralis.</title>
        <authorList>
            <consortium name="Photinus pyralis genome working group"/>
            <person name="Fallon T.R."/>
            <person name="Sander Lower S.E."/>
            <person name="Weng J.-K."/>
        </authorList>
    </citation>
    <scope>NUCLEOTIDE SEQUENCE</scope>
    <source>
        <strain evidence="2">TRF0915ILg1</strain>
        <tissue evidence="2">Whole body</tissue>
    </source>
</reference>
<comment type="caution">
    <text evidence="2">The sequence shown here is derived from an EMBL/GenBank/DDBJ whole genome shotgun (WGS) entry which is preliminary data.</text>
</comment>
<protein>
    <submittedName>
        <fullName evidence="2">Uncharacterized protein</fullName>
    </submittedName>
</protein>
<name>A0A8K0DIT8_IGNLU</name>
<accession>A0A8K0DIT8</accession>
<proteinExistence type="predicted"/>
<organism evidence="2 3">
    <name type="scientific">Ignelater luminosus</name>
    <name type="common">Cucubano</name>
    <name type="synonym">Pyrophorus luminosus</name>
    <dbReference type="NCBI Taxonomy" id="2038154"/>
    <lineage>
        <taxon>Eukaryota</taxon>
        <taxon>Metazoa</taxon>
        <taxon>Ecdysozoa</taxon>
        <taxon>Arthropoda</taxon>
        <taxon>Hexapoda</taxon>
        <taxon>Insecta</taxon>
        <taxon>Pterygota</taxon>
        <taxon>Neoptera</taxon>
        <taxon>Endopterygota</taxon>
        <taxon>Coleoptera</taxon>
        <taxon>Polyphaga</taxon>
        <taxon>Elateriformia</taxon>
        <taxon>Elateroidea</taxon>
        <taxon>Elateridae</taxon>
        <taxon>Agrypninae</taxon>
        <taxon>Pyrophorini</taxon>
        <taxon>Ignelater</taxon>
    </lineage>
</organism>
<evidence type="ECO:0000256" key="1">
    <source>
        <dbReference type="SAM" id="MobiDB-lite"/>
    </source>
</evidence>
<gene>
    <name evidence="2" type="ORF">ILUMI_02139</name>
</gene>
<dbReference type="Proteomes" id="UP000801492">
    <property type="component" value="Unassembled WGS sequence"/>
</dbReference>
<evidence type="ECO:0000313" key="2">
    <source>
        <dbReference type="EMBL" id="KAF2904042.1"/>
    </source>
</evidence>